<evidence type="ECO:0000313" key="2">
    <source>
        <dbReference type="EMBL" id="MEN3538856.1"/>
    </source>
</evidence>
<comment type="caution">
    <text evidence="2">The sequence shown here is derived from an EMBL/GenBank/DDBJ whole genome shotgun (WGS) entry which is preliminary data.</text>
</comment>
<dbReference type="PROSITE" id="PS51257">
    <property type="entry name" value="PROKAR_LIPOPROTEIN"/>
    <property type="match status" value="1"/>
</dbReference>
<name>A0ABV0AX29_9ACTN</name>
<feature type="chain" id="PRO_5047142881" description="Lipoprotein" evidence="1">
    <location>
        <begin position="26"/>
        <end position="160"/>
    </location>
</feature>
<gene>
    <name evidence="2" type="ORF">AAH991_27350</name>
</gene>
<evidence type="ECO:0008006" key="4">
    <source>
        <dbReference type="Google" id="ProtNLM"/>
    </source>
</evidence>
<proteinExistence type="predicted"/>
<dbReference type="RefSeq" id="WP_346228776.1">
    <property type="nucleotide sequence ID" value="NZ_JBDJAW010000026.1"/>
</dbReference>
<dbReference type="EMBL" id="JBDJAW010000026">
    <property type="protein sequence ID" value="MEN3538856.1"/>
    <property type="molecule type" value="Genomic_DNA"/>
</dbReference>
<reference evidence="2 3" key="1">
    <citation type="submission" date="2024-05" db="EMBL/GenBank/DDBJ databases">
        <title>Microbispora sp.ZYX-F-249.</title>
        <authorList>
            <person name="Xie H."/>
        </authorList>
    </citation>
    <scope>NUCLEOTIDE SEQUENCE [LARGE SCALE GENOMIC DNA]</scope>
    <source>
        <strain evidence="2 3">ZYX-F-249</strain>
    </source>
</reference>
<evidence type="ECO:0000256" key="1">
    <source>
        <dbReference type="SAM" id="SignalP"/>
    </source>
</evidence>
<accession>A0ABV0AX29</accession>
<sequence>MVIRRGLCALSALVAAAGCSAGGQAEPGARDAGRPSGSCASAVSREALPAWARAGFSDDGSGIPHVFGERGDILAVLFEYPPKASADPDESNKILWVSRLPQEPMRPLTIEARLDGTTTSVTREITGGAGPSSVSLPTAGCWRLTLSWSGHTDTMALTFV</sequence>
<feature type="signal peptide" evidence="1">
    <location>
        <begin position="1"/>
        <end position="25"/>
    </location>
</feature>
<keyword evidence="3" id="KW-1185">Reference proteome</keyword>
<dbReference type="Proteomes" id="UP001447516">
    <property type="component" value="Unassembled WGS sequence"/>
</dbReference>
<protein>
    <recommendedName>
        <fullName evidence="4">Lipoprotein</fullName>
    </recommendedName>
</protein>
<evidence type="ECO:0000313" key="3">
    <source>
        <dbReference type="Proteomes" id="UP001447516"/>
    </source>
</evidence>
<organism evidence="2 3">
    <name type="scientific">Microbispora maris</name>
    <dbReference type="NCBI Taxonomy" id="3144104"/>
    <lineage>
        <taxon>Bacteria</taxon>
        <taxon>Bacillati</taxon>
        <taxon>Actinomycetota</taxon>
        <taxon>Actinomycetes</taxon>
        <taxon>Streptosporangiales</taxon>
        <taxon>Streptosporangiaceae</taxon>
        <taxon>Microbispora</taxon>
    </lineage>
</organism>
<keyword evidence="1" id="KW-0732">Signal</keyword>